<gene>
    <name evidence="2" type="ORF">IEN85_22595</name>
</gene>
<protein>
    <recommendedName>
        <fullName evidence="4">WGR domain-containing protein</fullName>
    </recommendedName>
</protein>
<accession>A0A927FDC8</accession>
<evidence type="ECO:0000256" key="1">
    <source>
        <dbReference type="SAM" id="MobiDB-lite"/>
    </source>
</evidence>
<evidence type="ECO:0000313" key="3">
    <source>
        <dbReference type="Proteomes" id="UP000622317"/>
    </source>
</evidence>
<proteinExistence type="predicted"/>
<dbReference type="Proteomes" id="UP000622317">
    <property type="component" value="Unassembled WGS sequence"/>
</dbReference>
<feature type="region of interest" description="Disordered" evidence="1">
    <location>
        <begin position="82"/>
        <end position="107"/>
    </location>
</feature>
<dbReference type="InterPro" id="IPR016024">
    <property type="entry name" value="ARM-type_fold"/>
</dbReference>
<dbReference type="EMBL" id="JACYFG010000060">
    <property type="protein sequence ID" value="MBD5782306.1"/>
    <property type="molecule type" value="Genomic_DNA"/>
</dbReference>
<dbReference type="SUPFAM" id="SSF48371">
    <property type="entry name" value="ARM repeat"/>
    <property type="match status" value="1"/>
</dbReference>
<evidence type="ECO:0008006" key="4">
    <source>
        <dbReference type="Google" id="ProtNLM"/>
    </source>
</evidence>
<evidence type="ECO:0000313" key="2">
    <source>
        <dbReference type="EMBL" id="MBD5782306.1"/>
    </source>
</evidence>
<keyword evidence="3" id="KW-1185">Reference proteome</keyword>
<dbReference type="AlphaFoldDB" id="A0A927FDC8"/>
<comment type="caution">
    <text evidence="2">The sequence shown here is derived from an EMBL/GenBank/DDBJ whole genome shotgun (WGS) entry which is preliminary data.</text>
</comment>
<reference evidence="2" key="1">
    <citation type="submission" date="2020-09" db="EMBL/GenBank/DDBJ databases">
        <title>Pelagicoccus enzymogenes sp. nov. with an EPS production, isolated from marine sediment.</title>
        <authorList>
            <person name="Feng X."/>
        </authorList>
    </citation>
    <scope>NUCLEOTIDE SEQUENCE</scope>
    <source>
        <strain evidence="2">NFK12</strain>
    </source>
</reference>
<dbReference type="RefSeq" id="WP_191619385.1">
    <property type="nucleotide sequence ID" value="NZ_JACYFG010000060.1"/>
</dbReference>
<name>A0A927FDC8_9BACT</name>
<organism evidence="2 3">
    <name type="scientific">Pelagicoccus enzymogenes</name>
    <dbReference type="NCBI Taxonomy" id="2773457"/>
    <lineage>
        <taxon>Bacteria</taxon>
        <taxon>Pseudomonadati</taxon>
        <taxon>Verrucomicrobiota</taxon>
        <taxon>Opitutia</taxon>
        <taxon>Puniceicoccales</taxon>
        <taxon>Pelagicoccaceae</taxon>
        <taxon>Pelagicoccus</taxon>
    </lineage>
</organism>
<sequence length="1062" mass="120575">MKLLEQTTLYLRIYSKIELYQVDLCDCGDGEYVVNYRQGRLDTVYRENTATVFPVDQARAREIYGNLVAQYRRKGYVSEIPNMKNEEAQATEQSVDESVDELDSPRDTKADSLRTQRVLDYLRSAAQGKPLPSTWKLSRIVWRAGELRLAEAVSDLLKIGIRGIDLQDYSVVWALARLQSPDAVSLFESLRSKEAFPEAPISRLATIGLLEAASVEKKTALRSELEGAFNADLRNALAMDTPEEMALAFAGVGERAEPPYLFLFHLYLISFENSKLRKALLLHLSQCKLEAGYFKPIRWIFKAAELRDDADFYALLAYRFETVPHCFSMPEWGDYVYHKGQFYKSGKRELTSPNSKLAFSNKTRNYLLIRVARYFRRLGEAALAESFVSSATSFLKRFDDAYDFGEASTHSHVDYSAGWRNPVTVTFQYDGNARLCAFNYLLYSNSRKYEALQGGLKWRVKPGFSDGEEFEKERGEAYPELWNRAPARVIELLCEAKSERVHRFARNVFLANEDAFCRKVETRDLLNWLKSSYASTQELSFQIIEKKFTAESVESELALALVNSSFGPAQELAFKWVNELPEKFLKDSRFASGIITASNATVRDQAKALLEKYPLSGDDWDIVITRVLAALLTIDSQGQSVNEIVRSVGDTLLAVCQERLATVHLSVIEDLLSHLSPDLHILAGRILSIHSIVPDAYPAGLLEKALNSPHPEARRLAVELFNRFSDEELMKRQDIVASFCLSEHPEIRAAVRSIVAKLAEQSPAFGEALTQSYYPLLLRKERREGMHEDLLNILRGPLEGFLKTIPIEYSLRMLESKHRAGQELGWELLSRFVDLDKLSNSQLAKLANCELLTVREAAQRWFAQNVGRVKADLDTMLSIVDSDWDDTRAFAIEFFKENVTEDEWTPELLVSLCDSIREPIQAYGREMITRNFKKEDGPEYLKCLCEHPSADMQIFAVNYIEKHASGNPEMLQTLQPLFTSVLSLINKGRVAKRRIYRFLENESLKSESAAKLALGLLERQSLTSTLRDKTECIQLMAKLSTVYPNLQSELQVEALSAGGTRT</sequence>